<dbReference type="PROSITE" id="PS50048">
    <property type="entry name" value="ZN2_CY6_FUNGAL_2"/>
    <property type="match status" value="1"/>
</dbReference>
<accession>A0A5M9JI88</accession>
<dbReference type="Pfam" id="PF00172">
    <property type="entry name" value="Zn_clus"/>
    <property type="match status" value="1"/>
</dbReference>
<organism evidence="19 20">
    <name type="scientific">Monilinia fructicola</name>
    <name type="common">Brown rot fungus</name>
    <name type="synonym">Ciboria fructicola</name>
    <dbReference type="NCBI Taxonomy" id="38448"/>
    <lineage>
        <taxon>Eukaryota</taxon>
        <taxon>Fungi</taxon>
        <taxon>Dikarya</taxon>
        <taxon>Ascomycota</taxon>
        <taxon>Pezizomycotina</taxon>
        <taxon>Leotiomycetes</taxon>
        <taxon>Helotiales</taxon>
        <taxon>Sclerotiniaceae</taxon>
        <taxon>Monilinia</taxon>
    </lineage>
</organism>
<feature type="binding site" evidence="15">
    <location>
        <position position="966"/>
    </location>
    <ligand>
        <name>Mg(2+)</name>
        <dbReference type="ChEBI" id="CHEBI:18420"/>
    </ligand>
</feature>
<feature type="binding site" evidence="14">
    <location>
        <position position="847"/>
    </location>
    <ligand>
        <name>substrate</name>
    </ligand>
</feature>
<evidence type="ECO:0000256" key="3">
    <source>
        <dbReference type="ARBA" id="ARBA00004782"/>
    </source>
</evidence>
<evidence type="ECO:0000256" key="6">
    <source>
        <dbReference type="ARBA" id="ARBA00022723"/>
    </source>
</evidence>
<dbReference type="SUPFAM" id="SSF56529">
    <property type="entry name" value="FAH"/>
    <property type="match status" value="1"/>
</dbReference>
<feature type="binding site" evidence="15">
    <location>
        <position position="962"/>
    </location>
    <ligand>
        <name>Mg(2+)</name>
        <dbReference type="ChEBI" id="CHEBI:18420"/>
    </ligand>
</feature>
<feature type="binding site" evidence="15">
    <location>
        <position position="942"/>
    </location>
    <ligand>
        <name>Ca(2+)</name>
        <dbReference type="ChEBI" id="CHEBI:29108"/>
    </ligand>
</feature>
<dbReference type="GO" id="GO:0006351">
    <property type="term" value="P:DNA-templated transcription"/>
    <property type="evidence" value="ECO:0007669"/>
    <property type="project" value="InterPro"/>
</dbReference>
<dbReference type="GO" id="GO:0000981">
    <property type="term" value="F:DNA-binding transcription factor activity, RNA polymerase II-specific"/>
    <property type="evidence" value="ECO:0007669"/>
    <property type="project" value="InterPro"/>
</dbReference>
<keyword evidence="8 15" id="KW-0106">Calcium</keyword>
<feature type="binding site" evidence="14">
    <location>
        <position position="833"/>
    </location>
    <ligand>
        <name>substrate</name>
    </ligand>
</feature>
<evidence type="ECO:0000256" key="17">
    <source>
        <dbReference type="SAM" id="MobiDB-lite"/>
    </source>
</evidence>
<dbReference type="PROSITE" id="PS00463">
    <property type="entry name" value="ZN2_CY6_FUNGAL_1"/>
    <property type="match status" value="1"/>
</dbReference>
<evidence type="ECO:0000256" key="16">
    <source>
        <dbReference type="SAM" id="Coils"/>
    </source>
</evidence>
<evidence type="ECO:0000256" key="10">
    <source>
        <dbReference type="ARBA" id="ARBA00022878"/>
    </source>
</evidence>
<dbReference type="InterPro" id="IPR011234">
    <property type="entry name" value="Fumarylacetoacetase-like_C"/>
</dbReference>
<keyword evidence="10" id="KW-0828">Tyrosine catabolism</keyword>
<dbReference type="Pfam" id="PF01557">
    <property type="entry name" value="FAA_hydrolase"/>
    <property type="match status" value="1"/>
</dbReference>
<evidence type="ECO:0000256" key="14">
    <source>
        <dbReference type="PIRSR" id="PIRSR605959-2"/>
    </source>
</evidence>
<dbReference type="PANTHER" id="PTHR43069">
    <property type="entry name" value="FUMARYLACETOACETASE"/>
    <property type="match status" value="1"/>
</dbReference>
<dbReference type="Pfam" id="PF04082">
    <property type="entry name" value="Fungal_trans"/>
    <property type="match status" value="1"/>
</dbReference>
<feature type="coiled-coil region" evidence="16">
    <location>
        <begin position="127"/>
        <end position="154"/>
    </location>
</feature>
<dbReference type="Pfam" id="PF09298">
    <property type="entry name" value="FAA_hydrolase_N"/>
    <property type="match status" value="1"/>
</dbReference>
<keyword evidence="7" id="KW-0378">Hydrolase</keyword>
<dbReference type="SUPFAM" id="SSF63433">
    <property type="entry name" value="Fumarylacetoacetate hydrolase, FAH, N-terminal domain"/>
    <property type="match status" value="1"/>
</dbReference>
<dbReference type="CDD" id="cd12148">
    <property type="entry name" value="fungal_TF_MHR"/>
    <property type="match status" value="1"/>
</dbReference>
<feature type="binding site" evidence="14">
    <location>
        <position position="953"/>
    </location>
    <ligand>
        <name>substrate</name>
    </ligand>
</feature>
<keyword evidence="11" id="KW-0585">Phenylalanine catabolism</keyword>
<comment type="pathway">
    <text evidence="3">Amino-acid degradation; L-phenylalanine degradation; acetoacetate and fumarate from L-phenylalanine: step 6/6.</text>
</comment>
<feature type="domain" description="Zn(2)-C6 fungal-type" evidence="18">
    <location>
        <begin position="83"/>
        <end position="112"/>
    </location>
</feature>
<dbReference type="Proteomes" id="UP000322873">
    <property type="component" value="Unassembled WGS sequence"/>
</dbReference>
<feature type="compositionally biased region" description="Polar residues" evidence="17">
    <location>
        <begin position="27"/>
        <end position="42"/>
    </location>
</feature>
<evidence type="ECO:0000256" key="5">
    <source>
        <dbReference type="ARBA" id="ARBA00012094"/>
    </source>
</evidence>
<dbReference type="CDD" id="cd00067">
    <property type="entry name" value="GAL4"/>
    <property type="match status" value="1"/>
</dbReference>
<dbReference type="GO" id="GO:0008270">
    <property type="term" value="F:zinc ion binding"/>
    <property type="evidence" value="ECO:0007669"/>
    <property type="project" value="InterPro"/>
</dbReference>
<dbReference type="GO" id="GO:0003677">
    <property type="term" value="F:DNA binding"/>
    <property type="evidence" value="ECO:0007669"/>
    <property type="project" value="InterPro"/>
</dbReference>
<dbReference type="SMART" id="SM00066">
    <property type="entry name" value="GAL4"/>
    <property type="match status" value="1"/>
</dbReference>
<evidence type="ECO:0000256" key="12">
    <source>
        <dbReference type="ARBA" id="ARBA00023242"/>
    </source>
</evidence>
<dbReference type="InterPro" id="IPR007219">
    <property type="entry name" value="XnlR_reg_dom"/>
</dbReference>
<evidence type="ECO:0000256" key="9">
    <source>
        <dbReference type="ARBA" id="ARBA00022842"/>
    </source>
</evidence>
<feature type="binding site" evidence="14">
    <location>
        <position position="949"/>
    </location>
    <ligand>
        <name>substrate</name>
    </ligand>
</feature>
<evidence type="ECO:0000256" key="13">
    <source>
        <dbReference type="PIRSR" id="PIRSR605959-1"/>
    </source>
</evidence>
<dbReference type="GO" id="GO:1902000">
    <property type="term" value="P:homogentisate catabolic process"/>
    <property type="evidence" value="ECO:0007669"/>
    <property type="project" value="TreeGrafter"/>
</dbReference>
<reference evidence="19 20" key="1">
    <citation type="submission" date="2019-06" db="EMBL/GenBank/DDBJ databases">
        <title>Genome Sequence of the Brown Rot Fungal Pathogen Monilinia fructicola.</title>
        <authorList>
            <person name="De Miccolis Angelini R.M."/>
            <person name="Landi L."/>
            <person name="Abate D."/>
            <person name="Pollastro S."/>
            <person name="Romanazzi G."/>
            <person name="Faretra F."/>
        </authorList>
    </citation>
    <scope>NUCLEOTIDE SEQUENCE [LARGE SCALE GENOMIC DNA]</scope>
    <source>
        <strain evidence="19 20">Mfrc123</strain>
    </source>
</reference>
<dbReference type="Gene3D" id="3.90.850.10">
    <property type="entry name" value="Fumarylacetoacetase-like, C-terminal domain"/>
    <property type="match status" value="1"/>
</dbReference>
<name>A0A5M9JI88_MONFR</name>
<proteinExistence type="inferred from homology"/>
<dbReference type="InterPro" id="IPR005959">
    <property type="entry name" value="Fumarylacetoacetase"/>
</dbReference>
<dbReference type="Gene3D" id="2.30.30.230">
    <property type="entry name" value="Fumarylacetoacetase, N-terminal domain"/>
    <property type="match status" value="1"/>
</dbReference>
<evidence type="ECO:0000256" key="11">
    <source>
        <dbReference type="ARBA" id="ARBA00023232"/>
    </source>
</evidence>
<feature type="binding site" evidence="15">
    <location>
        <position position="942"/>
    </location>
    <ligand>
        <name>Mg(2+)</name>
        <dbReference type="ChEBI" id="CHEBI:18420"/>
    </ligand>
</feature>
<dbReference type="InterPro" id="IPR036864">
    <property type="entry name" value="Zn2-C6_fun-type_DNA-bd_sf"/>
</dbReference>
<evidence type="ECO:0000259" key="18">
    <source>
        <dbReference type="PROSITE" id="PS50048"/>
    </source>
</evidence>
<dbReference type="SMART" id="SM00906">
    <property type="entry name" value="Fungal_trans"/>
    <property type="match status" value="1"/>
</dbReference>
<comment type="cofactor">
    <cofactor evidence="2 15">
        <name>Mg(2+)</name>
        <dbReference type="ChEBI" id="CHEBI:18420"/>
    </cofactor>
</comment>
<evidence type="ECO:0000256" key="1">
    <source>
        <dbReference type="ARBA" id="ARBA00001913"/>
    </source>
</evidence>
<keyword evidence="12" id="KW-0539">Nucleus</keyword>
<dbReference type="FunFam" id="3.90.850.10:FF:000009">
    <property type="entry name" value="Fumarylacetoacetase"/>
    <property type="match status" value="1"/>
</dbReference>
<dbReference type="GO" id="GO:0004334">
    <property type="term" value="F:fumarylacetoacetase activity"/>
    <property type="evidence" value="ECO:0007669"/>
    <property type="project" value="UniProtKB-EC"/>
</dbReference>
<dbReference type="InterPro" id="IPR036663">
    <property type="entry name" value="Fumarylacetoacetase_C_sf"/>
</dbReference>
<dbReference type="InterPro" id="IPR036462">
    <property type="entry name" value="Fumarylacetoacetase_N_sf"/>
</dbReference>
<dbReference type="SUPFAM" id="SSF57701">
    <property type="entry name" value="Zn2/Cys6 DNA-binding domain"/>
    <property type="match status" value="1"/>
</dbReference>
<dbReference type="GO" id="GO:0006572">
    <property type="term" value="P:L-tyrosine catabolic process"/>
    <property type="evidence" value="ECO:0007669"/>
    <property type="project" value="UniProtKB-KW"/>
</dbReference>
<feature type="binding site" evidence="15">
    <location>
        <position position="910"/>
    </location>
    <ligand>
        <name>Ca(2+)</name>
        <dbReference type="ChEBI" id="CHEBI:29108"/>
    </ligand>
</feature>
<evidence type="ECO:0000313" key="19">
    <source>
        <dbReference type="EMBL" id="KAA8566835.1"/>
    </source>
</evidence>
<evidence type="ECO:0000256" key="2">
    <source>
        <dbReference type="ARBA" id="ARBA00001946"/>
    </source>
</evidence>
<evidence type="ECO:0000256" key="15">
    <source>
        <dbReference type="PIRSR" id="PIRSR605959-3"/>
    </source>
</evidence>
<evidence type="ECO:0000256" key="7">
    <source>
        <dbReference type="ARBA" id="ARBA00022801"/>
    </source>
</evidence>
<dbReference type="InterPro" id="IPR015377">
    <property type="entry name" value="Fumarylacetoacetase_N"/>
</dbReference>
<dbReference type="EMBL" id="VICG01000011">
    <property type="protein sequence ID" value="KAA8566835.1"/>
    <property type="molecule type" value="Genomic_DNA"/>
</dbReference>
<keyword evidence="9 15" id="KW-0460">Magnesium</keyword>
<protein>
    <recommendedName>
        <fullName evidence="5">fumarylacetoacetase</fullName>
        <ecNumber evidence="5">3.7.1.2</ecNumber>
    </recommendedName>
</protein>
<feature type="binding site" evidence="15">
    <location>
        <position position="908"/>
    </location>
    <ligand>
        <name>Ca(2+)</name>
        <dbReference type="ChEBI" id="CHEBI:29108"/>
    </ligand>
</feature>
<dbReference type="VEuPathDB" id="FungiDB:MFRU_066g00040"/>
<dbReference type="NCBIfam" id="TIGR01266">
    <property type="entry name" value="fum_ac_acetase"/>
    <property type="match status" value="1"/>
</dbReference>
<sequence>MNILESQVTDLNYLAESPIAIPGFDNMNGQQSSESPADTGAQSGKKRKSISGEGDSTTNGNIKDREGAPQTRAKRKNRYISIACNECKRRKIKCNGNTPCQRCGNLNLECQYAPNCCTNGFKESEEFRQMNLQLTSLQEQVDNLYANLNALRAGGGGSGDGSVHSPMNRYNKPIPKHSSFRGPTSSAFGLDVAKNTLHNMGYQGMADEGIITQDPTPVPSPPPTRPRALPSISVNGARAPDPLRSINREEMIRLCRVYEEEMGLMYPVLDIEELILHGTALLDFIDSAVRNGLATRTIIKELMISILSDMAFRLFESVRESADRTLHDEVVEVKSLPFLVLVAIYHFHCDEEALAWRIIGQVVRMSIELGLHRRDSFLKVVVDGRERMAITKLFWSIYVLDRRWSFGTGMPFALQDSDIDPNLPEPDDSVPYLHVMIAYSRIGSKVWRSICSFTPIPSTAINTEELDYLDYQIVQWQKTIPIQLQLPAASSPPASSRAIHRLQILLYLRANQMRILIYRPVLHSASAIQEHLRHASTVVELAKDTIRALTHLNQTTDIYRVQQVCFNYFLISALAVIFLASCHAPVTFSSICRDEFYMALDLVKGFSNKSFVSKRLWKTIKGLKQVAPKLGLSPASNTHVNGTLGANDAHSSAALAMAGLAGHEIAGLGGGFDTNGHGGGHGMANGTGSSPMTGNQMSYEMTNLFEAAMGVGGHGGFGVGNGIDGASGAGDTVRIGDHVLDLLAFSKSSGFQKLPSFKDHLSVFEEPTLNAFAALGQPVHQEVRKYIQEIFKEDTQYPELLKENEEVQKECLLKEGDWKNHLPMKIGDYTDFFAGINHARNAGVMFRGPENALQPNYTHVPIGYHGRASSVVVSGTQVTRPNGQIILDPKAPGPKKPIFGPARRLDIELELGCFLCTGNELGEPIKVERAGENIFGYVLLNDWSARDIQNWEYVPLGPFNGKNFATTISPWVVLQDAIAPFRTAKLETETSKSGELLDYLKEENNNTGLNINLEIDLTTPDGSTTTIGKVNAKNLIWSFEQMLAHHSSGGCSMKTGDLLGSGTITGEGDQEMGSLLEMSWGGSKDIWLVGMETRKFLKDGDEITLRGSCGEDEYGKVGFGECRGKVVSAITY</sequence>
<comment type="similarity">
    <text evidence="4">Belongs to the FAH family.</text>
</comment>
<dbReference type="AlphaFoldDB" id="A0A5M9JI88"/>
<feature type="active site" description="Proton acceptor" evidence="13">
    <location>
        <position position="838"/>
    </location>
</feature>
<dbReference type="UniPathway" id="UPA00139">
    <property type="reaction ID" value="UER00341"/>
</dbReference>
<keyword evidence="6 15" id="KW-0479">Metal-binding</keyword>
<dbReference type="InterPro" id="IPR001138">
    <property type="entry name" value="Zn2Cys6_DnaBD"/>
</dbReference>
<dbReference type="GO" id="GO:0006559">
    <property type="term" value="P:L-phenylalanine catabolic process"/>
    <property type="evidence" value="ECO:0007669"/>
    <property type="project" value="UniProtKB-UniPathway"/>
</dbReference>
<feature type="region of interest" description="Disordered" evidence="17">
    <location>
        <begin position="24"/>
        <end position="74"/>
    </location>
</feature>
<evidence type="ECO:0000256" key="4">
    <source>
        <dbReference type="ARBA" id="ARBA00010211"/>
    </source>
</evidence>
<dbReference type="PANTHER" id="PTHR43069:SF2">
    <property type="entry name" value="FUMARYLACETOACETASE"/>
    <property type="match status" value="1"/>
</dbReference>
<comment type="caution">
    <text evidence="19">The sequence shown here is derived from an EMBL/GenBank/DDBJ whole genome shotgun (WGS) entry which is preliminary data.</text>
</comment>
<feature type="binding site" evidence="14">
    <location>
        <position position="1063"/>
    </location>
    <ligand>
        <name>substrate</name>
    </ligand>
</feature>
<evidence type="ECO:0000313" key="20">
    <source>
        <dbReference type="Proteomes" id="UP000322873"/>
    </source>
</evidence>
<keyword evidence="20" id="KW-1185">Reference proteome</keyword>
<evidence type="ECO:0000256" key="8">
    <source>
        <dbReference type="ARBA" id="ARBA00022837"/>
    </source>
</evidence>
<feature type="binding site" evidence="15">
    <location>
        <position position="831"/>
    </location>
    <ligand>
        <name>Ca(2+)</name>
        <dbReference type="ChEBI" id="CHEBI:29108"/>
    </ligand>
</feature>
<dbReference type="EC" id="3.7.1.2" evidence="5"/>
<comment type="cofactor">
    <cofactor evidence="1 15">
        <name>Ca(2+)</name>
        <dbReference type="ChEBI" id="CHEBI:29108"/>
    </cofactor>
</comment>
<keyword evidence="16" id="KW-0175">Coiled coil</keyword>
<dbReference type="Gene3D" id="4.10.240.10">
    <property type="entry name" value="Zn(2)-C6 fungal-type DNA-binding domain"/>
    <property type="match status" value="1"/>
</dbReference>
<gene>
    <name evidence="19" type="ORF">EYC84_009934</name>
</gene>